<dbReference type="Pfam" id="PF12796">
    <property type="entry name" value="Ank_2"/>
    <property type="match status" value="4"/>
</dbReference>
<gene>
    <name evidence="10" type="ORF">BGAL_0065g00360</name>
</gene>
<dbReference type="PRINTS" id="PR01415">
    <property type="entry name" value="ANKYRIN"/>
</dbReference>
<dbReference type="Gene3D" id="1.25.40.20">
    <property type="entry name" value="Ankyrin repeat-containing domain"/>
    <property type="match status" value="5"/>
</dbReference>
<feature type="repeat" description="ANK" evidence="7">
    <location>
        <begin position="522"/>
        <end position="554"/>
    </location>
</feature>
<keyword evidence="2 9" id="KW-0812">Transmembrane</keyword>
<evidence type="ECO:0000256" key="2">
    <source>
        <dbReference type="ARBA" id="ARBA00022692"/>
    </source>
</evidence>
<evidence type="ECO:0000313" key="10">
    <source>
        <dbReference type="EMBL" id="THV52907.1"/>
    </source>
</evidence>
<dbReference type="OrthoDB" id="3541891at2759"/>
<protein>
    <submittedName>
        <fullName evidence="10">Uncharacterized protein</fullName>
    </submittedName>
</protein>
<dbReference type="InterPro" id="IPR002523">
    <property type="entry name" value="MgTranspt_CorA/ZnTranspt_ZntB"/>
</dbReference>
<dbReference type="InterPro" id="IPR045863">
    <property type="entry name" value="CorA_TM1_TM2"/>
</dbReference>
<accession>A0A4S8R4P5</accession>
<keyword evidence="6 9" id="KW-0472">Membrane</keyword>
<evidence type="ECO:0000256" key="4">
    <source>
        <dbReference type="ARBA" id="ARBA00022989"/>
    </source>
</evidence>
<comment type="subcellular location">
    <subcellularLocation>
        <location evidence="1">Membrane</location>
        <topology evidence="1">Multi-pass membrane protein</topology>
    </subcellularLocation>
</comment>
<dbReference type="EMBL" id="PQXL01000065">
    <property type="protein sequence ID" value="THV52907.1"/>
    <property type="molecule type" value="Genomic_DNA"/>
</dbReference>
<evidence type="ECO:0000256" key="1">
    <source>
        <dbReference type="ARBA" id="ARBA00004141"/>
    </source>
</evidence>
<comment type="caution">
    <text evidence="10">The sequence shown here is derived from an EMBL/GenBank/DDBJ whole genome shotgun (WGS) entry which is preliminary data.</text>
</comment>
<evidence type="ECO:0000256" key="7">
    <source>
        <dbReference type="PROSITE-ProRule" id="PRU00023"/>
    </source>
</evidence>
<evidence type="ECO:0000256" key="6">
    <source>
        <dbReference type="ARBA" id="ARBA00023136"/>
    </source>
</evidence>
<dbReference type="PROSITE" id="PS50088">
    <property type="entry name" value="ANK_REPEAT"/>
    <property type="match status" value="6"/>
</dbReference>
<reference evidence="10 11" key="1">
    <citation type="submission" date="2017-12" db="EMBL/GenBank/DDBJ databases">
        <title>Comparative genomics of Botrytis spp.</title>
        <authorList>
            <person name="Valero-Jimenez C.A."/>
            <person name="Tapia P."/>
            <person name="Veloso J."/>
            <person name="Silva-Moreno E."/>
            <person name="Staats M."/>
            <person name="Valdes J.H."/>
            <person name="Van Kan J.A.L."/>
        </authorList>
    </citation>
    <scope>NUCLEOTIDE SEQUENCE [LARGE SCALE GENOMIC DNA]</scope>
    <source>
        <strain evidence="10 11">MUCL435</strain>
    </source>
</reference>
<dbReference type="AlphaFoldDB" id="A0A4S8R4P5"/>
<feature type="repeat" description="ANK" evidence="7">
    <location>
        <begin position="108"/>
        <end position="131"/>
    </location>
</feature>
<feature type="compositionally biased region" description="Polar residues" evidence="8">
    <location>
        <begin position="1"/>
        <end position="19"/>
    </location>
</feature>
<dbReference type="Proteomes" id="UP000308671">
    <property type="component" value="Unassembled WGS sequence"/>
</dbReference>
<dbReference type="SUPFAM" id="SSF48403">
    <property type="entry name" value="Ankyrin repeat"/>
    <property type="match status" value="2"/>
</dbReference>
<dbReference type="PANTHER" id="PTHR24161:SF119">
    <property type="entry name" value="ANKYRIN REPEAT DOMAIN 44"/>
    <property type="match status" value="1"/>
</dbReference>
<keyword evidence="11" id="KW-1185">Reference proteome</keyword>
<keyword evidence="5 7" id="KW-0040">ANK repeat</keyword>
<feature type="repeat" description="ANK" evidence="7">
    <location>
        <begin position="239"/>
        <end position="259"/>
    </location>
</feature>
<dbReference type="Pfam" id="PF00023">
    <property type="entry name" value="Ank"/>
    <property type="match status" value="1"/>
</dbReference>
<feature type="region of interest" description="Disordered" evidence="8">
    <location>
        <begin position="1"/>
        <end position="24"/>
    </location>
</feature>
<name>A0A4S8R4P5_9HELO</name>
<feature type="compositionally biased region" description="Polar residues" evidence="8">
    <location>
        <begin position="1197"/>
        <end position="1212"/>
    </location>
</feature>
<dbReference type="SMART" id="SM00248">
    <property type="entry name" value="ANK"/>
    <property type="match status" value="12"/>
</dbReference>
<keyword evidence="3" id="KW-0677">Repeat</keyword>
<dbReference type="InterPro" id="IPR036770">
    <property type="entry name" value="Ankyrin_rpt-contain_sf"/>
</dbReference>
<dbReference type="Gene3D" id="1.20.58.340">
    <property type="entry name" value="Magnesium transport protein CorA, transmembrane region"/>
    <property type="match status" value="1"/>
</dbReference>
<proteinExistence type="predicted"/>
<dbReference type="SUPFAM" id="SSF144083">
    <property type="entry name" value="Magnesium transport protein CorA, transmembrane region"/>
    <property type="match status" value="1"/>
</dbReference>
<dbReference type="GO" id="GO:0016020">
    <property type="term" value="C:membrane"/>
    <property type="evidence" value="ECO:0007669"/>
    <property type="project" value="UniProtKB-SubCell"/>
</dbReference>
<dbReference type="GO" id="GO:0019706">
    <property type="term" value="F:protein-cysteine S-palmitoyltransferase activity"/>
    <property type="evidence" value="ECO:0007669"/>
    <property type="project" value="UniProtKB-EC"/>
</dbReference>
<feature type="region of interest" description="Disordered" evidence="8">
    <location>
        <begin position="1197"/>
        <end position="1236"/>
    </location>
</feature>
<feature type="region of interest" description="Disordered" evidence="8">
    <location>
        <begin position="734"/>
        <end position="756"/>
    </location>
</feature>
<evidence type="ECO:0000256" key="9">
    <source>
        <dbReference type="SAM" id="Phobius"/>
    </source>
</evidence>
<feature type="repeat" description="ANK" evidence="7">
    <location>
        <begin position="272"/>
        <end position="293"/>
    </location>
</feature>
<keyword evidence="4 9" id="KW-1133">Transmembrane helix</keyword>
<organism evidence="10 11">
    <name type="scientific">Botrytis galanthina</name>
    <dbReference type="NCBI Taxonomy" id="278940"/>
    <lineage>
        <taxon>Eukaryota</taxon>
        <taxon>Fungi</taxon>
        <taxon>Dikarya</taxon>
        <taxon>Ascomycota</taxon>
        <taxon>Pezizomycotina</taxon>
        <taxon>Leotiomycetes</taxon>
        <taxon>Helotiales</taxon>
        <taxon>Sclerotiniaceae</taxon>
        <taxon>Botrytis</taxon>
    </lineage>
</organism>
<dbReference type="GO" id="GO:0046873">
    <property type="term" value="F:metal ion transmembrane transporter activity"/>
    <property type="evidence" value="ECO:0007669"/>
    <property type="project" value="InterPro"/>
</dbReference>
<dbReference type="PANTHER" id="PTHR24161">
    <property type="entry name" value="ANK_REP_REGION DOMAIN-CONTAINING PROTEIN-RELATED"/>
    <property type="match status" value="1"/>
</dbReference>
<evidence type="ECO:0000256" key="8">
    <source>
        <dbReference type="SAM" id="MobiDB-lite"/>
    </source>
</evidence>
<dbReference type="InterPro" id="IPR002110">
    <property type="entry name" value="Ankyrin_rpt"/>
</dbReference>
<feature type="repeat" description="ANK" evidence="7">
    <location>
        <begin position="306"/>
        <end position="338"/>
    </location>
</feature>
<dbReference type="Pfam" id="PF01544">
    <property type="entry name" value="CorA"/>
    <property type="match status" value="1"/>
</dbReference>
<evidence type="ECO:0000256" key="3">
    <source>
        <dbReference type="ARBA" id="ARBA00022737"/>
    </source>
</evidence>
<evidence type="ECO:0000313" key="11">
    <source>
        <dbReference type="Proteomes" id="UP000308671"/>
    </source>
</evidence>
<sequence>MPSYYFRNSSWSENPSDTGSAPVPDRMAEDVIEVEERVRDRMETERPSRVIDLHFGLFKHVLTHSYSSSPEHKKRDSLFISAVKKNATTRVTEMLSNDVTTIDDKYDYGRTALHYAAELGFLDMVRVLLQHADPNIQDRFGCTPLFDAVTATYNGSDMTNLLLENGAKIDIHNRLDKTALYTALEADMSVAERLIREDKVTLLDSIRMCGRVHSLQESTVRIVSLLLDHGVDVNVTDENGWNALHFACEKGNLAIVELLKHHHFLSAQKTRDGRTALHIASQKGEEKIAEFLLAHFKADQKITTKRNWTPLHFAAKHGKIDVAKCLVKWHANLMALTISGYNSAEIACEKGHDELANFLLEFMEPDQIFSVPNADNHSTLRIASSRGCIKVIEKIIAQARNKNKLLETLSELDQGCTVAYNAIEYGYEQAALLLLRSGAKSDGIDASRRNALHWAAQHDLVEVINYLASKDQDDFKLKLAQSDKSGNSPLHYAAEAQQVSILLCFLKVQHGIEAQSKNIDTRGWTALHWAACYDRLDIVKKMVIDLAEVEEKDALGRRAAEVVQSDSPRFIEMVEWLTLPERHPTMKSSPISLRKPACLSGADNICKNTKAYVMAIFPEDVIVRTTFSIYNVLYEFGPKRIISASADVYRIEDALEFKWIHLPANNIEWMKDLTQAVYYDIAGTKIEPGKNGEAIRVNRKISKETLASSSSSASNRPSSTFHDMREENIKEWDAYYSPHPAPPPPPRMSRGRRETRDAAKEYSKVDTFVKDCLSQNAGSNSARYLQPFFKIPYFCFSTTKHQGELQEIMTASKSQATTFEIPKLWEKRMIECYRLAGGESVHVPITLDQFYYHSLKDVQARNIDQVLFRHQKRMACTTIEECNYLLCMVSQLWVYVIDDETIITSCGTQWDDGSNLQKAIADHFIEDKDTRPHISSALEMSVLIAALCARNSIDRELIVGQDKQNLLQIFASAISSAADNEVQLFGEFMKTLDADIHTDRNSIYDIRTEINLLKEVKDIQDELNIIKRVLTHQDQVLNDTFHFLYRRRPNRRSEYAISNHLSDVVNYYRDLCRIELVLAEVEKLIYDSNEVHKNKDANISEAKWARKESEDTAKQGKTILVFTIVTIVFLPITFLTSLFALDISSFPHDESGNLSYGPGWAFSRLLGITVAVSLPLIGLALFVNEATELLSGLRRTTNSKKPTLQGNSSSDSLENEISRHATTVAPDESEATRYSPREWSRKGLRAVRRVIGGKRGDEEAHINVSEA</sequence>
<feature type="repeat" description="ANK" evidence="7">
    <location>
        <begin position="140"/>
        <end position="174"/>
    </location>
</feature>
<evidence type="ECO:0000256" key="5">
    <source>
        <dbReference type="ARBA" id="ARBA00023043"/>
    </source>
</evidence>
<feature type="transmembrane region" description="Helical" evidence="9">
    <location>
        <begin position="1119"/>
        <end position="1141"/>
    </location>
</feature>
<feature type="transmembrane region" description="Helical" evidence="9">
    <location>
        <begin position="1161"/>
        <end position="1183"/>
    </location>
</feature>
<dbReference type="PROSITE" id="PS50297">
    <property type="entry name" value="ANK_REP_REGION"/>
    <property type="match status" value="4"/>
</dbReference>